<gene>
    <name evidence="5" type="ORF">C7999DRAFT_29202</name>
</gene>
<feature type="compositionally biased region" description="Basic and acidic residues" evidence="3">
    <location>
        <begin position="54"/>
        <end position="74"/>
    </location>
</feature>
<feature type="compositionally biased region" description="Basic and acidic residues" evidence="3">
    <location>
        <begin position="1"/>
        <end position="15"/>
    </location>
</feature>
<dbReference type="AlphaFoldDB" id="A0AAN7CYT4"/>
<name>A0AAN7CYT4_9PEZI</name>
<feature type="compositionally biased region" description="Basic residues" evidence="3">
    <location>
        <begin position="123"/>
        <end position="135"/>
    </location>
</feature>
<evidence type="ECO:0000259" key="4">
    <source>
        <dbReference type="Pfam" id="PF15477"/>
    </source>
</evidence>
<feature type="compositionally biased region" description="Basic and acidic residues" evidence="3">
    <location>
        <begin position="245"/>
        <end position="263"/>
    </location>
</feature>
<dbReference type="InterPro" id="IPR028124">
    <property type="entry name" value="SMAP_dom"/>
</dbReference>
<feature type="compositionally biased region" description="Basic and acidic residues" evidence="3">
    <location>
        <begin position="339"/>
        <end position="348"/>
    </location>
</feature>
<organism evidence="5 6">
    <name type="scientific">Corynascus novoguineensis</name>
    <dbReference type="NCBI Taxonomy" id="1126955"/>
    <lineage>
        <taxon>Eukaryota</taxon>
        <taxon>Fungi</taxon>
        <taxon>Dikarya</taxon>
        <taxon>Ascomycota</taxon>
        <taxon>Pezizomycotina</taxon>
        <taxon>Sordariomycetes</taxon>
        <taxon>Sordariomycetidae</taxon>
        <taxon>Sordariales</taxon>
        <taxon>Chaetomiaceae</taxon>
        <taxon>Corynascus</taxon>
    </lineage>
</organism>
<evidence type="ECO:0000313" key="6">
    <source>
        <dbReference type="Proteomes" id="UP001303647"/>
    </source>
</evidence>
<evidence type="ECO:0000256" key="3">
    <source>
        <dbReference type="SAM" id="MobiDB-lite"/>
    </source>
</evidence>
<reference evidence="5" key="1">
    <citation type="journal article" date="2023" name="Mol. Phylogenet. Evol.">
        <title>Genome-scale phylogeny and comparative genomics of the fungal order Sordariales.</title>
        <authorList>
            <person name="Hensen N."/>
            <person name="Bonometti L."/>
            <person name="Westerberg I."/>
            <person name="Brannstrom I.O."/>
            <person name="Guillou S."/>
            <person name="Cros-Aarteil S."/>
            <person name="Calhoun S."/>
            <person name="Haridas S."/>
            <person name="Kuo A."/>
            <person name="Mondo S."/>
            <person name="Pangilinan J."/>
            <person name="Riley R."/>
            <person name="LaButti K."/>
            <person name="Andreopoulos B."/>
            <person name="Lipzen A."/>
            <person name="Chen C."/>
            <person name="Yan M."/>
            <person name="Daum C."/>
            <person name="Ng V."/>
            <person name="Clum A."/>
            <person name="Steindorff A."/>
            <person name="Ohm R.A."/>
            <person name="Martin F."/>
            <person name="Silar P."/>
            <person name="Natvig D.O."/>
            <person name="Lalanne C."/>
            <person name="Gautier V."/>
            <person name="Ament-Velasquez S.L."/>
            <person name="Kruys A."/>
            <person name="Hutchinson M.I."/>
            <person name="Powell A.J."/>
            <person name="Barry K."/>
            <person name="Miller A.N."/>
            <person name="Grigoriev I.V."/>
            <person name="Debuchy R."/>
            <person name="Gladieux P."/>
            <person name="Hiltunen Thoren M."/>
            <person name="Johannesson H."/>
        </authorList>
    </citation>
    <scope>NUCLEOTIDE SEQUENCE</scope>
    <source>
        <strain evidence="5">CBS 359.72</strain>
    </source>
</reference>
<feature type="region of interest" description="Disordered" evidence="3">
    <location>
        <begin position="1"/>
        <end position="299"/>
    </location>
</feature>
<feature type="compositionally biased region" description="Basic and acidic residues" evidence="3">
    <location>
        <begin position="136"/>
        <end position="177"/>
    </location>
</feature>
<sequence length="380" mass="41713">MGEKSKKKSKEHEEDATTAPTAADTSIKDKKKKLKKSRGDKPASPEPEASEVPKTQEELKANGKKSKSEKEKTKDGKRKRVIADEIVDTGTAINVEDSGVTEPAKKKKKDEVKLDCEKSEKKDKKKKKKNKKNKKSKDGERVKMDGDHTQAEKDTAGSAKDEGTEDNGVKKIKEKGSKKTIKPQSENSVDDEQMSEKNEKKKKRKHKDQDADVNMVDVSAEDTKARGKEESVEGKKNKDKKAKKGKSEKDKSEKDKSEKDKSKKEKSKKEKSKKREATGASREPAEKETPASATINAPAADLAERWNVSGLGGGELRQSKFMRLLGGKKAGVAAPGTSEAKDGSRKKFDIGQVSQELEKQFDAGIQMKFGSGGQRKGLGA</sequence>
<reference evidence="5" key="2">
    <citation type="submission" date="2023-05" db="EMBL/GenBank/DDBJ databases">
        <authorList>
            <consortium name="Lawrence Berkeley National Laboratory"/>
            <person name="Steindorff A."/>
            <person name="Hensen N."/>
            <person name="Bonometti L."/>
            <person name="Westerberg I."/>
            <person name="Brannstrom I.O."/>
            <person name="Guillou S."/>
            <person name="Cros-Aarteil S."/>
            <person name="Calhoun S."/>
            <person name="Haridas S."/>
            <person name="Kuo A."/>
            <person name="Mondo S."/>
            <person name="Pangilinan J."/>
            <person name="Riley R."/>
            <person name="Labutti K."/>
            <person name="Andreopoulos B."/>
            <person name="Lipzen A."/>
            <person name="Chen C."/>
            <person name="Yanf M."/>
            <person name="Daum C."/>
            <person name="Ng V."/>
            <person name="Clum A."/>
            <person name="Ohm R."/>
            <person name="Martin F."/>
            <person name="Silar P."/>
            <person name="Natvig D."/>
            <person name="Lalanne C."/>
            <person name="Gautier V."/>
            <person name="Ament-Velasquez S.L."/>
            <person name="Kruys A."/>
            <person name="Hutchinson M.I."/>
            <person name="Powell A.J."/>
            <person name="Barry K."/>
            <person name="Miller A.N."/>
            <person name="Grigoriev I.V."/>
            <person name="Debuchy R."/>
            <person name="Gladieux P."/>
            <person name="Thoren M.H."/>
            <person name="Johannesson H."/>
        </authorList>
    </citation>
    <scope>NUCLEOTIDE SEQUENCE</scope>
    <source>
        <strain evidence="5">CBS 359.72</strain>
    </source>
</reference>
<accession>A0AAN7CYT4</accession>
<evidence type="ECO:0000256" key="2">
    <source>
        <dbReference type="ARBA" id="ARBA00016161"/>
    </source>
</evidence>
<feature type="domain" description="Small acidic protein-like" evidence="4">
    <location>
        <begin position="306"/>
        <end position="379"/>
    </location>
</feature>
<proteinExistence type="inferred from homology"/>
<dbReference type="PANTHER" id="PTHR22175:SF0">
    <property type="entry name" value="SMALL ACIDIC PROTEIN"/>
    <property type="match status" value="1"/>
</dbReference>
<dbReference type="EMBL" id="MU857614">
    <property type="protein sequence ID" value="KAK4250376.1"/>
    <property type="molecule type" value="Genomic_DNA"/>
</dbReference>
<feature type="region of interest" description="Disordered" evidence="3">
    <location>
        <begin position="329"/>
        <end position="348"/>
    </location>
</feature>
<feature type="compositionally biased region" description="Basic and acidic residues" evidence="3">
    <location>
        <begin position="273"/>
        <end position="289"/>
    </location>
</feature>
<evidence type="ECO:0000256" key="1">
    <source>
        <dbReference type="ARBA" id="ARBA00006502"/>
    </source>
</evidence>
<keyword evidence="6" id="KW-1185">Reference proteome</keyword>
<comment type="caution">
    <text evidence="5">The sequence shown here is derived from an EMBL/GenBank/DDBJ whole genome shotgun (WGS) entry which is preliminary data.</text>
</comment>
<comment type="similarity">
    <text evidence="1">Belongs to the SMAP family.</text>
</comment>
<dbReference type="PANTHER" id="PTHR22175">
    <property type="entry name" value="SMALL ACIDIC PROTEIN-RELATED"/>
    <property type="match status" value="1"/>
</dbReference>
<evidence type="ECO:0000313" key="5">
    <source>
        <dbReference type="EMBL" id="KAK4250376.1"/>
    </source>
</evidence>
<feature type="compositionally biased region" description="Basic and acidic residues" evidence="3">
    <location>
        <begin position="221"/>
        <end position="236"/>
    </location>
</feature>
<dbReference type="Proteomes" id="UP001303647">
    <property type="component" value="Unassembled WGS sequence"/>
</dbReference>
<dbReference type="InterPro" id="IPR026714">
    <property type="entry name" value="SMAP"/>
</dbReference>
<dbReference type="Pfam" id="PF15477">
    <property type="entry name" value="SMAP"/>
    <property type="match status" value="1"/>
</dbReference>
<feature type="compositionally biased region" description="Basic and acidic residues" evidence="3">
    <location>
        <begin position="109"/>
        <end position="122"/>
    </location>
</feature>
<protein>
    <recommendedName>
        <fullName evidence="2">Small acidic protein</fullName>
    </recommendedName>
</protein>